<evidence type="ECO:0000313" key="2">
    <source>
        <dbReference type="Proteomes" id="UP000252586"/>
    </source>
</evidence>
<name>A0A366CZ45_9NOCA</name>
<dbReference type="Proteomes" id="UP000252586">
    <property type="component" value="Unassembled WGS sequence"/>
</dbReference>
<sequence length="292" mass="30936">MAYSAEINRKRPALLVLLIDQSTSMSDPWAGTGASKAQALAQAVNVTLNNAIGLCSKGTARIYDYFEICVLGYGADVQLQLSGTDAYRPVLPISELARAPKHIEMRQRQEVNHAGRPVTVESPFPVWIDPVFGGMTPMTAAFRTVEPIVAAWCSDHASSFPPIVVNITDGESTDGDPTAAAQRVAAISTDDGSSLIFNVHLSNAAEQPFAYPSSRAGMPDANADLLFGMSSQLPPSLYEAARCAGKQLEPGARGFIYNADASSVFEFLDLGTRAVTPTGLKELTSGQPALGS</sequence>
<evidence type="ECO:0008006" key="3">
    <source>
        <dbReference type="Google" id="ProtNLM"/>
    </source>
</evidence>
<reference evidence="1 2" key="1">
    <citation type="submission" date="2018-06" db="EMBL/GenBank/DDBJ databases">
        <title>Genomic Encyclopedia of Type Strains, Phase IV (KMG-IV): sequencing the most valuable type-strain genomes for metagenomic binning, comparative biology and taxonomic classification.</title>
        <authorList>
            <person name="Goeker M."/>
        </authorList>
    </citation>
    <scope>NUCLEOTIDE SEQUENCE [LARGE SCALE GENOMIC DNA]</scope>
    <source>
        <strain evidence="1 2">DSM 44599</strain>
    </source>
</reference>
<gene>
    <name evidence="1" type="ORF">DFR74_1195</name>
</gene>
<dbReference type="Gene3D" id="3.40.50.410">
    <property type="entry name" value="von Willebrand factor, type A domain"/>
    <property type="match status" value="1"/>
</dbReference>
<dbReference type="InterPro" id="IPR036465">
    <property type="entry name" value="vWFA_dom_sf"/>
</dbReference>
<dbReference type="RefSeq" id="WP_067511519.1">
    <property type="nucleotide sequence ID" value="NZ_CP107943.1"/>
</dbReference>
<accession>A0A366CZ45</accession>
<dbReference type="STRING" id="1210090.GCA_001613185_04842"/>
<keyword evidence="2" id="KW-1185">Reference proteome</keyword>
<dbReference type="SUPFAM" id="SSF53300">
    <property type="entry name" value="vWA-like"/>
    <property type="match status" value="1"/>
</dbReference>
<organism evidence="1 2">
    <name type="scientific">Nocardia puris</name>
    <dbReference type="NCBI Taxonomy" id="208602"/>
    <lineage>
        <taxon>Bacteria</taxon>
        <taxon>Bacillati</taxon>
        <taxon>Actinomycetota</taxon>
        <taxon>Actinomycetes</taxon>
        <taxon>Mycobacteriales</taxon>
        <taxon>Nocardiaceae</taxon>
        <taxon>Nocardia</taxon>
    </lineage>
</organism>
<dbReference type="AlphaFoldDB" id="A0A366CZ45"/>
<evidence type="ECO:0000313" key="1">
    <source>
        <dbReference type="EMBL" id="RBO83083.1"/>
    </source>
</evidence>
<dbReference type="OrthoDB" id="7605323at2"/>
<dbReference type="EMBL" id="QNRE01000019">
    <property type="protein sequence ID" value="RBO83083.1"/>
    <property type="molecule type" value="Genomic_DNA"/>
</dbReference>
<comment type="caution">
    <text evidence="1">The sequence shown here is derived from an EMBL/GenBank/DDBJ whole genome shotgun (WGS) entry which is preliminary data.</text>
</comment>
<proteinExistence type="predicted"/>
<protein>
    <recommendedName>
        <fullName evidence="3">VWFA domain-containing protein</fullName>
    </recommendedName>
</protein>